<dbReference type="PANTHER" id="PTHR18853">
    <property type="entry name" value="FORKHEAD-ASSOCIATED DOMAIN-CONTAINING PROTEIN 1-RELATED"/>
    <property type="match status" value="1"/>
</dbReference>
<gene>
    <name evidence="4" type="ORF">N306_05294</name>
</gene>
<name>A0A091V9V1_OPIHO</name>
<feature type="non-terminal residue" evidence="4">
    <location>
        <position position="410"/>
    </location>
</feature>
<protein>
    <submittedName>
        <fullName evidence="4">Forkhead-associated domain-containing protein 1</fullName>
    </submittedName>
</protein>
<dbReference type="PANTHER" id="PTHR18853:SF7">
    <property type="entry name" value="FORKHEAD-ASSOCIATED DOMAIN-CONTAINING PROTEIN 1"/>
    <property type="match status" value="1"/>
</dbReference>
<evidence type="ECO:0000313" key="4">
    <source>
        <dbReference type="EMBL" id="KFR00107.1"/>
    </source>
</evidence>
<feature type="coiled-coil region" evidence="1">
    <location>
        <begin position="199"/>
        <end position="269"/>
    </location>
</feature>
<evidence type="ECO:0000256" key="2">
    <source>
        <dbReference type="SAM" id="MobiDB-lite"/>
    </source>
</evidence>
<dbReference type="SUPFAM" id="SSF49879">
    <property type="entry name" value="SMAD/FHA domain"/>
    <property type="match status" value="1"/>
</dbReference>
<organism evidence="4 5">
    <name type="scientific">Opisthocomus hoazin</name>
    <name type="common">Hoatzin</name>
    <name type="synonym">Phasianus hoazin</name>
    <dbReference type="NCBI Taxonomy" id="30419"/>
    <lineage>
        <taxon>Eukaryota</taxon>
        <taxon>Metazoa</taxon>
        <taxon>Chordata</taxon>
        <taxon>Craniata</taxon>
        <taxon>Vertebrata</taxon>
        <taxon>Euteleostomi</taxon>
        <taxon>Archelosauria</taxon>
        <taxon>Archosauria</taxon>
        <taxon>Dinosauria</taxon>
        <taxon>Saurischia</taxon>
        <taxon>Theropoda</taxon>
        <taxon>Coelurosauria</taxon>
        <taxon>Aves</taxon>
        <taxon>Neognathae</taxon>
        <taxon>Neoaves</taxon>
        <taxon>Opisthocomiformes</taxon>
        <taxon>Opisthocomidae</taxon>
        <taxon>Opisthocomus</taxon>
    </lineage>
</organism>
<dbReference type="Pfam" id="PF00498">
    <property type="entry name" value="FHA"/>
    <property type="match status" value="1"/>
</dbReference>
<feature type="domain" description="FHA" evidence="3">
    <location>
        <begin position="1"/>
        <end position="51"/>
    </location>
</feature>
<feature type="region of interest" description="Disordered" evidence="2">
    <location>
        <begin position="120"/>
        <end position="152"/>
    </location>
</feature>
<dbReference type="Proteomes" id="UP000053605">
    <property type="component" value="Unassembled WGS sequence"/>
</dbReference>
<dbReference type="STRING" id="30419.A0A091V9V1"/>
<dbReference type="AlphaFoldDB" id="A0A091V9V1"/>
<dbReference type="Gene3D" id="1.10.287.1490">
    <property type="match status" value="1"/>
</dbReference>
<keyword evidence="5" id="KW-1185">Reference proteome</keyword>
<dbReference type="InterPro" id="IPR008984">
    <property type="entry name" value="SMAD_FHA_dom_sf"/>
</dbReference>
<keyword evidence="1" id="KW-0175">Coiled coil</keyword>
<evidence type="ECO:0000313" key="5">
    <source>
        <dbReference type="Proteomes" id="UP000053605"/>
    </source>
</evidence>
<dbReference type="EMBL" id="KK733826">
    <property type="protein sequence ID" value="KFR00107.1"/>
    <property type="molecule type" value="Genomic_DNA"/>
</dbReference>
<evidence type="ECO:0000256" key="1">
    <source>
        <dbReference type="SAM" id="Coils"/>
    </source>
</evidence>
<feature type="coiled-coil region" evidence="1">
    <location>
        <begin position="306"/>
        <end position="398"/>
    </location>
</feature>
<dbReference type="PROSITE" id="PS50006">
    <property type="entry name" value="FHA_DOMAIN"/>
    <property type="match status" value="1"/>
</dbReference>
<accession>A0A091V9V1</accession>
<sequence length="410" mass="45393">TRGRHEGSDVVLQSTGVAEHHAALAFAAWDNSFVLQDFNSPHGTFVNGCQVQNAAVKVSPGDILRFGVGGASFELVVDGAAPVKMSCPPVKRHTAWTGQLQPESARVRSVATAISPDAFGRTSAVRPDRPSLGQCRERKTLPRPAGHTCPNASQDPIGFLGSQGTLLAHGQPVVHQDTQVPLHRAALQQGEKQKASGRLSASETEFKQKDAMIRDLQDEIAAMAKTLAQAAARNEVELTQKLLTFDRELAAKTEEIKALREQISHLQKGSSQVFSHSLYERDLEIGRLRKEGEKLKRDHALAAGLVTSLQREIAGKEHKIQQLKEDVEKTKKENREKDNQLAVVSAKCSRIREELKRELGEREVTACRNRIGELERELEELQGQVRKHRAEQESIRTQLAEKAKVRAWLR</sequence>
<evidence type="ECO:0000259" key="3">
    <source>
        <dbReference type="PROSITE" id="PS50006"/>
    </source>
</evidence>
<proteinExistence type="predicted"/>
<dbReference type="Gene3D" id="2.60.200.20">
    <property type="match status" value="1"/>
</dbReference>
<dbReference type="InterPro" id="IPR052642">
    <property type="entry name" value="CC-FHA_domain"/>
</dbReference>
<feature type="non-terminal residue" evidence="4">
    <location>
        <position position="1"/>
    </location>
</feature>
<reference evidence="4 5" key="1">
    <citation type="submission" date="2014-04" db="EMBL/GenBank/DDBJ databases">
        <title>Genome evolution of avian class.</title>
        <authorList>
            <person name="Zhang G."/>
            <person name="Li C."/>
        </authorList>
    </citation>
    <scope>NUCLEOTIDE SEQUENCE [LARGE SCALE GENOMIC DNA]</scope>
    <source>
        <strain evidence="4">BGI_N306</strain>
    </source>
</reference>
<dbReference type="PhylomeDB" id="A0A091V9V1"/>
<dbReference type="InterPro" id="IPR000253">
    <property type="entry name" value="FHA_dom"/>
</dbReference>